<name>A0A1H7ZSE6_9PAST</name>
<proteinExistence type="predicted"/>
<sequence>MDFVYTRILTLAGKTNNHIKKERIKQGLEDPPKKLKKSDPIIGWFLNNK</sequence>
<evidence type="ECO:0000313" key="2">
    <source>
        <dbReference type="Proteomes" id="UP000198883"/>
    </source>
</evidence>
<organism evidence="1 2">
    <name type="scientific">Phocoenobacter skyensis</name>
    <dbReference type="NCBI Taxonomy" id="97481"/>
    <lineage>
        <taxon>Bacteria</taxon>
        <taxon>Pseudomonadati</taxon>
        <taxon>Pseudomonadota</taxon>
        <taxon>Gammaproteobacteria</taxon>
        <taxon>Pasteurellales</taxon>
        <taxon>Pasteurellaceae</taxon>
        <taxon>Phocoenobacter</taxon>
    </lineage>
</organism>
<evidence type="ECO:0000313" key="1">
    <source>
        <dbReference type="EMBL" id="SEM60297.1"/>
    </source>
</evidence>
<protein>
    <submittedName>
        <fullName evidence="1">Uncharacterized protein</fullName>
    </submittedName>
</protein>
<dbReference type="Proteomes" id="UP000198883">
    <property type="component" value="Unassembled WGS sequence"/>
</dbReference>
<dbReference type="AlphaFoldDB" id="A0A1H7ZSE6"/>
<gene>
    <name evidence="1" type="ORF">SAMN05444853_1288</name>
</gene>
<dbReference type="STRING" id="97481.SAMN05444853_1288"/>
<dbReference type="EMBL" id="FOBN01000028">
    <property type="protein sequence ID" value="SEM60297.1"/>
    <property type="molecule type" value="Genomic_DNA"/>
</dbReference>
<accession>A0A1H7ZSE6</accession>
<reference evidence="2" key="1">
    <citation type="submission" date="2016-10" db="EMBL/GenBank/DDBJ databases">
        <authorList>
            <person name="Varghese N."/>
            <person name="Submissions S."/>
        </authorList>
    </citation>
    <scope>NUCLEOTIDE SEQUENCE [LARGE SCALE GENOMIC DNA]</scope>
    <source>
        <strain evidence="2">DSM 24204</strain>
    </source>
</reference>